<dbReference type="PROSITE" id="PS51645">
    <property type="entry name" value="PHR_CRY_ALPHA_BETA"/>
    <property type="match status" value="1"/>
</dbReference>
<protein>
    <submittedName>
        <fullName evidence="9">Deoxyribodipyrimidine photo-lyase</fullName>
        <ecNumber evidence="9">4.1.99.3</ecNumber>
    </submittedName>
</protein>
<evidence type="ECO:0000313" key="10">
    <source>
        <dbReference type="Proteomes" id="UP000064893"/>
    </source>
</evidence>
<reference evidence="9 10" key="1">
    <citation type="submission" date="2015-11" db="EMBL/GenBank/DDBJ databases">
        <title>Description and complete genome sequence of a novel strain predominating in hypersaline microbial mats and representing a new family of the Bacteriodetes phylum.</title>
        <authorList>
            <person name="Spring S."/>
            <person name="Bunk B."/>
            <person name="Sproer C."/>
            <person name="Klenk H.-P."/>
        </authorList>
    </citation>
    <scope>NUCLEOTIDE SEQUENCE [LARGE SCALE GENOMIC DNA]</scope>
    <source>
        <strain evidence="9 10">L21-Spi-D4</strain>
    </source>
</reference>
<feature type="binding site" evidence="5">
    <location>
        <begin position="256"/>
        <end position="263"/>
    </location>
    <ligand>
        <name>FAD</name>
        <dbReference type="ChEBI" id="CHEBI:57692"/>
    </ligand>
</feature>
<dbReference type="STRING" id="1307839.L21SP5_03162"/>
<comment type="similarity">
    <text evidence="7">Belongs to the DNA photolyase family.</text>
</comment>
<dbReference type="PANTHER" id="PTHR11455:SF9">
    <property type="entry name" value="CRYPTOCHROME CIRCADIAN CLOCK 5 ISOFORM X1"/>
    <property type="match status" value="1"/>
</dbReference>
<dbReference type="EC" id="4.1.99.3" evidence="9"/>
<dbReference type="Pfam" id="PF03441">
    <property type="entry name" value="FAD_binding_7"/>
    <property type="match status" value="1"/>
</dbReference>
<feature type="site" description="Electron transfer via tryptophanyl radical" evidence="6">
    <location>
        <position position="363"/>
    </location>
</feature>
<feature type="binding site" evidence="5">
    <location>
        <begin position="226"/>
        <end position="230"/>
    </location>
    <ligand>
        <name>FAD</name>
        <dbReference type="ChEBI" id="CHEBI:57692"/>
    </ligand>
</feature>
<keyword evidence="4 7" id="KW-0157">Chromophore</keyword>
<dbReference type="PROSITE" id="PS00691">
    <property type="entry name" value="DNA_PHOTOLYASES_1_2"/>
    <property type="match status" value="1"/>
</dbReference>
<dbReference type="InterPro" id="IPR036155">
    <property type="entry name" value="Crypto/Photolyase_N_sf"/>
</dbReference>
<dbReference type="EMBL" id="CP013118">
    <property type="protein sequence ID" value="ALO16777.1"/>
    <property type="molecule type" value="Genomic_DNA"/>
</dbReference>
<dbReference type="OrthoDB" id="9772484at2"/>
<dbReference type="KEGG" id="blq:L21SP5_03162"/>
<dbReference type="GO" id="GO:0003677">
    <property type="term" value="F:DNA binding"/>
    <property type="evidence" value="ECO:0007669"/>
    <property type="project" value="TreeGrafter"/>
</dbReference>
<evidence type="ECO:0000256" key="4">
    <source>
        <dbReference type="ARBA" id="ARBA00022991"/>
    </source>
</evidence>
<organism evidence="9 10">
    <name type="scientific">Salinivirga cyanobacteriivorans</name>
    <dbReference type="NCBI Taxonomy" id="1307839"/>
    <lineage>
        <taxon>Bacteria</taxon>
        <taxon>Pseudomonadati</taxon>
        <taxon>Bacteroidota</taxon>
        <taxon>Bacteroidia</taxon>
        <taxon>Bacteroidales</taxon>
        <taxon>Salinivirgaceae</taxon>
        <taxon>Salinivirga</taxon>
    </lineage>
</organism>
<dbReference type="PROSITE" id="PS00394">
    <property type="entry name" value="DNA_PHOTOLYASES_1_1"/>
    <property type="match status" value="1"/>
</dbReference>
<dbReference type="RefSeq" id="WP_057954128.1">
    <property type="nucleotide sequence ID" value="NZ_CP013118.1"/>
</dbReference>
<dbReference type="InterPro" id="IPR005101">
    <property type="entry name" value="Cryptochr/Photolyase_FAD-bd"/>
</dbReference>
<dbReference type="PRINTS" id="PR00147">
    <property type="entry name" value="DNAPHOTLYASE"/>
</dbReference>
<gene>
    <name evidence="9" type="primary">phrA</name>
    <name evidence="9" type="ORF">L21SP5_03162</name>
</gene>
<keyword evidence="2 5" id="KW-0285">Flavoprotein</keyword>
<feature type="site" description="Electron transfer via tryptophanyl radical" evidence="6">
    <location>
        <position position="287"/>
    </location>
</feature>
<evidence type="ECO:0000256" key="2">
    <source>
        <dbReference type="ARBA" id="ARBA00022630"/>
    </source>
</evidence>
<dbReference type="GO" id="GO:0006950">
    <property type="term" value="P:response to stress"/>
    <property type="evidence" value="ECO:0007669"/>
    <property type="project" value="UniProtKB-ARBA"/>
</dbReference>
<dbReference type="Pfam" id="PF00875">
    <property type="entry name" value="DNA_photolyase"/>
    <property type="match status" value="1"/>
</dbReference>
<dbReference type="AlphaFoldDB" id="A0A0S2I317"/>
<dbReference type="SUPFAM" id="SSF48173">
    <property type="entry name" value="Cryptochrome/photolyase FAD-binding domain"/>
    <property type="match status" value="1"/>
</dbReference>
<dbReference type="PATRIC" id="fig|1307839.3.peg.3324"/>
<proteinExistence type="inferred from homology"/>
<comment type="cofactor">
    <cofactor evidence="1">
        <name>(6R)-5,10-methylene-5,6,7,8-tetrahydrofolate</name>
        <dbReference type="ChEBI" id="CHEBI:15636"/>
    </cofactor>
</comment>
<keyword evidence="3 5" id="KW-0274">FAD</keyword>
<keyword evidence="10" id="KW-1185">Reference proteome</keyword>
<sequence>MVNAAPVLFWLRRDLRLTDNRGLFEALNSGHKVQLLFIFDTDITDELPADDHRISLIYDQLKLLHEAVKPYNSSLLVKYGRPAEVFREVFERLKPAAVYTNEDYEPYAVERDEHIAQLCDEYSIGFEKFKDQVIVHPRDVLKKDGKPYTVFTPWSKKWFAAFDAERLSIYHSEQHLQQLAPGNYELPKLDAMGFQYNPREIQTEFPASGLLKNYDDQRNFPAVPGTSRLSAALRFGFISIRKLAKHAAAYGTFLNELAWREFYMMIIYYFPHVVSKSFKPQYDNIRWRNNEDEFARWCQGSTGYPIVDAGMRELNQSGYMHNRVRMITASFLTKHLLIDWRWGEAYFAQKLTDYELASNNGGWQWAAGSGCDAAPYFRVFNPELQTKKFDPRFSYIKKWVPEYDTFNYVKPIVDHKFARERALNTYKSALKKA</sequence>
<evidence type="ECO:0000256" key="5">
    <source>
        <dbReference type="PIRSR" id="PIRSR602081-1"/>
    </source>
</evidence>
<dbReference type="InterPro" id="IPR014729">
    <property type="entry name" value="Rossmann-like_a/b/a_fold"/>
</dbReference>
<comment type="cofactor">
    <cofactor evidence="5">
        <name>FAD</name>
        <dbReference type="ChEBI" id="CHEBI:57692"/>
    </cofactor>
    <text evidence="5">Binds 1 FAD per subunit.</text>
</comment>
<dbReference type="GO" id="GO:0003904">
    <property type="term" value="F:deoxyribodipyrimidine photo-lyase activity"/>
    <property type="evidence" value="ECO:0007669"/>
    <property type="project" value="UniProtKB-EC"/>
</dbReference>
<dbReference type="Gene3D" id="1.10.579.10">
    <property type="entry name" value="DNA Cyclobutane Dipyrimidine Photolyase, subunit A, domain 3"/>
    <property type="match status" value="1"/>
</dbReference>
<evidence type="ECO:0000256" key="6">
    <source>
        <dbReference type="PIRSR" id="PIRSR602081-2"/>
    </source>
</evidence>
<evidence type="ECO:0000259" key="8">
    <source>
        <dbReference type="PROSITE" id="PS51645"/>
    </source>
</evidence>
<keyword evidence="9" id="KW-0456">Lyase</keyword>
<feature type="binding site" evidence="5">
    <location>
        <position position="214"/>
    </location>
    <ligand>
        <name>FAD</name>
        <dbReference type="ChEBI" id="CHEBI:57692"/>
    </ligand>
</feature>
<evidence type="ECO:0000256" key="3">
    <source>
        <dbReference type="ARBA" id="ARBA00022827"/>
    </source>
</evidence>
<name>A0A0S2I317_9BACT</name>
<evidence type="ECO:0000256" key="1">
    <source>
        <dbReference type="ARBA" id="ARBA00001932"/>
    </source>
</evidence>
<dbReference type="InterPro" id="IPR002081">
    <property type="entry name" value="Cryptochrome/DNA_photolyase_1"/>
</dbReference>
<dbReference type="InterPro" id="IPR018394">
    <property type="entry name" value="DNA_photolyase_1_CS_C"/>
</dbReference>
<dbReference type="SUPFAM" id="SSF52425">
    <property type="entry name" value="Cryptochrome/photolyase, N-terminal domain"/>
    <property type="match status" value="1"/>
</dbReference>
<feature type="site" description="Electron transfer via tryptophanyl radical" evidence="6">
    <location>
        <position position="340"/>
    </location>
</feature>
<feature type="binding site" evidence="5">
    <location>
        <position position="253"/>
    </location>
    <ligand>
        <name>FAD</name>
        <dbReference type="ChEBI" id="CHEBI:57692"/>
    </ligand>
</feature>
<dbReference type="InterPro" id="IPR036134">
    <property type="entry name" value="Crypto/Photolyase_FAD-like_sf"/>
</dbReference>
<accession>A0A0S2I317</accession>
<evidence type="ECO:0000256" key="7">
    <source>
        <dbReference type="RuleBase" id="RU004182"/>
    </source>
</evidence>
<dbReference type="GO" id="GO:0071949">
    <property type="term" value="F:FAD binding"/>
    <property type="evidence" value="ECO:0007669"/>
    <property type="project" value="TreeGrafter"/>
</dbReference>
<dbReference type="PANTHER" id="PTHR11455">
    <property type="entry name" value="CRYPTOCHROME"/>
    <property type="match status" value="1"/>
</dbReference>
<dbReference type="Gene3D" id="3.40.50.620">
    <property type="entry name" value="HUPs"/>
    <property type="match status" value="1"/>
</dbReference>
<dbReference type="Proteomes" id="UP000064893">
    <property type="component" value="Chromosome"/>
</dbReference>
<dbReference type="GO" id="GO:0006139">
    <property type="term" value="P:nucleobase-containing compound metabolic process"/>
    <property type="evidence" value="ECO:0007669"/>
    <property type="project" value="UniProtKB-ARBA"/>
</dbReference>
<dbReference type="Gene3D" id="1.25.40.80">
    <property type="match status" value="1"/>
</dbReference>
<evidence type="ECO:0000313" key="9">
    <source>
        <dbReference type="EMBL" id="ALO16777.1"/>
    </source>
</evidence>
<feature type="domain" description="Photolyase/cryptochrome alpha/beta" evidence="8">
    <location>
        <begin position="5"/>
        <end position="134"/>
    </location>
</feature>
<dbReference type="InterPro" id="IPR006050">
    <property type="entry name" value="DNA_photolyase_N"/>
</dbReference>